<evidence type="ECO:0000256" key="1">
    <source>
        <dbReference type="SAM" id="Phobius"/>
    </source>
</evidence>
<reference evidence="2 3" key="1">
    <citation type="submission" date="2019-11" db="EMBL/GenBank/DDBJ databases">
        <authorList>
            <person name="Li X.-J."/>
            <person name="Feng X.-M."/>
        </authorList>
    </citation>
    <scope>NUCLEOTIDE SEQUENCE [LARGE SCALE GENOMIC DNA]</scope>
    <source>
        <strain evidence="2 3">XMNu-373</strain>
    </source>
</reference>
<keyword evidence="1" id="KW-1133">Transmembrane helix</keyword>
<evidence type="ECO:0000313" key="2">
    <source>
        <dbReference type="EMBL" id="NDL60451.1"/>
    </source>
</evidence>
<gene>
    <name evidence="2" type="ORF">F7O44_25570</name>
</gene>
<feature type="transmembrane region" description="Helical" evidence="1">
    <location>
        <begin position="82"/>
        <end position="105"/>
    </location>
</feature>
<dbReference type="RefSeq" id="WP_162453165.1">
    <property type="nucleotide sequence ID" value="NZ_WLZY01000012.1"/>
</dbReference>
<dbReference type="Pfam" id="PF07332">
    <property type="entry name" value="Phage_holin_3_6"/>
    <property type="match status" value="1"/>
</dbReference>
<evidence type="ECO:0000313" key="3">
    <source>
        <dbReference type="Proteomes" id="UP000460435"/>
    </source>
</evidence>
<dbReference type="AlphaFoldDB" id="A0A7K3MAW5"/>
<organism evidence="2 3">
    <name type="scientific">Phytoactinopolyspora mesophila</name>
    <dbReference type="NCBI Taxonomy" id="2650750"/>
    <lineage>
        <taxon>Bacteria</taxon>
        <taxon>Bacillati</taxon>
        <taxon>Actinomycetota</taxon>
        <taxon>Actinomycetes</taxon>
        <taxon>Jiangellales</taxon>
        <taxon>Jiangellaceae</taxon>
        <taxon>Phytoactinopolyspora</taxon>
    </lineage>
</organism>
<comment type="caution">
    <text evidence="2">The sequence shown here is derived from an EMBL/GenBank/DDBJ whole genome shotgun (WGS) entry which is preliminary data.</text>
</comment>
<accession>A0A7K3MAW5</accession>
<dbReference type="EMBL" id="WLZY01000012">
    <property type="protein sequence ID" value="NDL60451.1"/>
    <property type="molecule type" value="Genomic_DNA"/>
</dbReference>
<proteinExistence type="predicted"/>
<keyword evidence="1" id="KW-0472">Membrane</keyword>
<dbReference type="Proteomes" id="UP000460435">
    <property type="component" value="Unassembled WGS sequence"/>
</dbReference>
<feature type="transmembrane region" description="Helical" evidence="1">
    <location>
        <begin position="47"/>
        <end position="76"/>
    </location>
</feature>
<name>A0A7K3MAW5_9ACTN</name>
<keyword evidence="3" id="KW-1185">Reference proteome</keyword>
<dbReference type="InterPro" id="IPR009937">
    <property type="entry name" value="Phage_holin_3_6"/>
</dbReference>
<keyword evidence="1" id="KW-0812">Transmembrane</keyword>
<protein>
    <submittedName>
        <fullName evidence="2">Phage holin family protein</fullName>
    </submittedName>
</protein>
<sequence>MTTRSADAAPAVSTGQLIGEIKDDLSGLVKDEIELAKAEIREDAKAVGLGGALLAVVALLALLALVMLSIALAFGIHALGLGLGWAFLITAGAQLLLAAILGLVAKNRFGSVSGPKRAQRAAKQAIRPVQAGSTS</sequence>